<proteinExistence type="inferred from homology"/>
<keyword evidence="3" id="KW-0378">Hydrolase</keyword>
<dbReference type="Pfam" id="PF14363">
    <property type="entry name" value="AAA_assoc"/>
    <property type="match status" value="1"/>
</dbReference>
<dbReference type="InterPro" id="IPR003960">
    <property type="entry name" value="ATPase_AAA_CS"/>
</dbReference>
<dbReference type="Gene3D" id="6.10.280.40">
    <property type="match status" value="1"/>
</dbReference>
<comment type="caution">
    <text evidence="9">The sequence shown here is derived from an EMBL/GenBank/DDBJ whole genome shotgun (WGS) entry which is preliminary data.</text>
</comment>
<dbReference type="EMBL" id="RXIC02000023">
    <property type="protein sequence ID" value="KAB1213001.1"/>
    <property type="molecule type" value="Genomic_DNA"/>
</dbReference>
<dbReference type="AlphaFoldDB" id="A0A6A1VJH3"/>
<evidence type="ECO:0000256" key="2">
    <source>
        <dbReference type="ARBA" id="ARBA00007448"/>
    </source>
</evidence>
<keyword evidence="6" id="KW-0547">Nucleotide-binding</keyword>
<dbReference type="Proteomes" id="UP000516437">
    <property type="component" value="Chromosome 5"/>
</dbReference>
<dbReference type="CDD" id="cd19510">
    <property type="entry name" value="RecA-like_BCS1"/>
    <property type="match status" value="1"/>
</dbReference>
<dbReference type="SUPFAM" id="SSF52540">
    <property type="entry name" value="P-loop containing nucleoside triphosphate hydrolases"/>
    <property type="match status" value="1"/>
</dbReference>
<keyword evidence="6" id="KW-0067">ATP-binding</keyword>
<dbReference type="InterPro" id="IPR025753">
    <property type="entry name" value="AAA_N_dom"/>
</dbReference>
<dbReference type="Pfam" id="PF00004">
    <property type="entry name" value="AAA"/>
    <property type="match status" value="1"/>
</dbReference>
<evidence type="ECO:0000256" key="5">
    <source>
        <dbReference type="ARBA" id="ARBA00049360"/>
    </source>
</evidence>
<protein>
    <submittedName>
        <fullName evidence="9">Putative mitochondrial chaperone bcs1</fullName>
    </submittedName>
</protein>
<evidence type="ECO:0000313" key="10">
    <source>
        <dbReference type="Proteomes" id="UP000516437"/>
    </source>
</evidence>
<dbReference type="Gene3D" id="3.40.50.300">
    <property type="entry name" value="P-loop containing nucleotide triphosphate hydrolases"/>
    <property type="match status" value="1"/>
</dbReference>
<organism evidence="9 10">
    <name type="scientific">Morella rubra</name>
    <name type="common">Chinese bayberry</name>
    <dbReference type="NCBI Taxonomy" id="262757"/>
    <lineage>
        <taxon>Eukaryota</taxon>
        <taxon>Viridiplantae</taxon>
        <taxon>Streptophyta</taxon>
        <taxon>Embryophyta</taxon>
        <taxon>Tracheophyta</taxon>
        <taxon>Spermatophyta</taxon>
        <taxon>Magnoliopsida</taxon>
        <taxon>eudicotyledons</taxon>
        <taxon>Gunneridae</taxon>
        <taxon>Pentapetalae</taxon>
        <taxon>rosids</taxon>
        <taxon>fabids</taxon>
        <taxon>Fagales</taxon>
        <taxon>Myricaceae</taxon>
        <taxon>Morella</taxon>
    </lineage>
</organism>
<keyword evidence="10" id="KW-1185">Reference proteome</keyword>
<evidence type="ECO:0000256" key="1">
    <source>
        <dbReference type="ARBA" id="ARBA00001946"/>
    </source>
</evidence>
<dbReference type="Pfam" id="PF25568">
    <property type="entry name" value="AAA_lid_At3g28540"/>
    <property type="match status" value="1"/>
</dbReference>
<feature type="compositionally biased region" description="Basic and acidic residues" evidence="7">
    <location>
        <begin position="448"/>
        <end position="476"/>
    </location>
</feature>
<evidence type="ECO:0000256" key="6">
    <source>
        <dbReference type="RuleBase" id="RU003651"/>
    </source>
</evidence>
<sequence length="493" mass="56299">MPSTTSVLSTYTSFAASAMLVRAMINEVQTMTSQLIPQHLREKLFSKHGGLFGNFSSQLTLIIDEYNGLSMNEIYQASEVYLSTRDTPSIERLKVSKAPREKNLSITINKGEKINDVYEGIHLTWEFVCTEKQKSYYDSESYSCTTENSEHRSFQLTFTKKYKEKVVSSYLPYVLDRAKAIKEESKVVKLYSLGSFYGEYNGGPWGSVHLDHPSTFDTLAMDPELKQELMDDLERFVKRREFYRRVGKAWKRGYLLYGPPGTGKSSLIAAMANYLKFDIYDMELASLHSNSELRRLLVSTANRSILVIEDIDCSIELQDRRHAGFDHTESQLTLSGLLNFIDGLWSSCGDERIIVFTTNHKDKLDPALLRPGRMDMHIHLSYCTPSGFKILASNYLSIQSHCLFTEIEGLVEEVEVTPAEVAEELMKNEDPDVLLPRLVAFLEQKKQVKNTEESNIEEEKVKEEVEKSPKMKETGKKKLRKRGGKSKQLKFGV</sequence>
<dbReference type="PANTHER" id="PTHR23070">
    <property type="entry name" value="BCS1 AAA-TYPE ATPASE"/>
    <property type="match status" value="1"/>
</dbReference>
<dbReference type="InterPro" id="IPR058017">
    <property type="entry name" value="At3g28540-like_C"/>
</dbReference>
<feature type="region of interest" description="Disordered" evidence="7">
    <location>
        <begin position="448"/>
        <end position="493"/>
    </location>
</feature>
<dbReference type="OrthoDB" id="10251412at2759"/>
<feature type="compositionally biased region" description="Basic residues" evidence="7">
    <location>
        <begin position="477"/>
        <end position="493"/>
    </location>
</feature>
<name>A0A6A1VJH3_9ROSI</name>
<evidence type="ECO:0000256" key="7">
    <source>
        <dbReference type="SAM" id="MobiDB-lite"/>
    </source>
</evidence>
<dbReference type="GO" id="GO:0016887">
    <property type="term" value="F:ATP hydrolysis activity"/>
    <property type="evidence" value="ECO:0007669"/>
    <property type="project" value="InterPro"/>
</dbReference>
<dbReference type="PROSITE" id="PS00674">
    <property type="entry name" value="AAA"/>
    <property type="match status" value="1"/>
</dbReference>
<keyword evidence="4" id="KW-0460">Magnesium</keyword>
<comment type="catalytic activity">
    <reaction evidence="5">
        <text>ATP + H2O = ADP + phosphate + H(+)</text>
        <dbReference type="Rhea" id="RHEA:13065"/>
        <dbReference type="ChEBI" id="CHEBI:15377"/>
        <dbReference type="ChEBI" id="CHEBI:15378"/>
        <dbReference type="ChEBI" id="CHEBI:30616"/>
        <dbReference type="ChEBI" id="CHEBI:43474"/>
        <dbReference type="ChEBI" id="CHEBI:456216"/>
    </reaction>
</comment>
<feature type="domain" description="AAA+ ATPase" evidence="8">
    <location>
        <begin position="250"/>
        <end position="384"/>
    </location>
</feature>
<dbReference type="InterPro" id="IPR003959">
    <property type="entry name" value="ATPase_AAA_core"/>
</dbReference>
<evidence type="ECO:0000256" key="4">
    <source>
        <dbReference type="ARBA" id="ARBA00022842"/>
    </source>
</evidence>
<gene>
    <name evidence="9" type="ORF">CJ030_MR5G025812</name>
</gene>
<accession>A0A6A1VJH3</accession>
<dbReference type="SMART" id="SM00382">
    <property type="entry name" value="AAA"/>
    <property type="match status" value="1"/>
</dbReference>
<comment type="cofactor">
    <cofactor evidence="1">
        <name>Mg(2+)</name>
        <dbReference type="ChEBI" id="CHEBI:18420"/>
    </cofactor>
</comment>
<reference evidence="9 10" key="1">
    <citation type="journal article" date="2019" name="Plant Biotechnol. J.">
        <title>The red bayberry genome and genetic basis of sex determination.</title>
        <authorList>
            <person name="Jia H.M."/>
            <person name="Jia H.J."/>
            <person name="Cai Q.L."/>
            <person name="Wang Y."/>
            <person name="Zhao H.B."/>
            <person name="Yang W.F."/>
            <person name="Wang G.Y."/>
            <person name="Li Y.H."/>
            <person name="Zhan D.L."/>
            <person name="Shen Y.T."/>
            <person name="Niu Q.F."/>
            <person name="Chang L."/>
            <person name="Qiu J."/>
            <person name="Zhao L."/>
            <person name="Xie H.B."/>
            <person name="Fu W.Y."/>
            <person name="Jin J."/>
            <person name="Li X.W."/>
            <person name="Jiao Y."/>
            <person name="Zhou C.C."/>
            <person name="Tu T."/>
            <person name="Chai C.Y."/>
            <person name="Gao J.L."/>
            <person name="Fan L.J."/>
            <person name="van de Weg E."/>
            <person name="Wang J.Y."/>
            <person name="Gao Z.S."/>
        </authorList>
    </citation>
    <scope>NUCLEOTIDE SEQUENCE [LARGE SCALE GENOMIC DNA]</scope>
    <source>
        <tissue evidence="9">Leaves</tissue>
    </source>
</reference>
<dbReference type="InterPro" id="IPR050747">
    <property type="entry name" value="Mitochondrial_chaperone_BCS1"/>
</dbReference>
<evidence type="ECO:0000259" key="8">
    <source>
        <dbReference type="SMART" id="SM00382"/>
    </source>
</evidence>
<dbReference type="InterPro" id="IPR003593">
    <property type="entry name" value="AAA+_ATPase"/>
</dbReference>
<dbReference type="GO" id="GO:0006950">
    <property type="term" value="P:response to stress"/>
    <property type="evidence" value="ECO:0007669"/>
    <property type="project" value="UniProtKB-ARBA"/>
</dbReference>
<evidence type="ECO:0000256" key="3">
    <source>
        <dbReference type="ARBA" id="ARBA00022801"/>
    </source>
</evidence>
<dbReference type="InterPro" id="IPR027417">
    <property type="entry name" value="P-loop_NTPase"/>
</dbReference>
<dbReference type="GO" id="GO:0005524">
    <property type="term" value="F:ATP binding"/>
    <property type="evidence" value="ECO:0007669"/>
    <property type="project" value="UniProtKB-KW"/>
</dbReference>
<comment type="similarity">
    <text evidence="2">Belongs to the AAA ATPase family. BCS1 subfamily.</text>
</comment>
<evidence type="ECO:0000313" key="9">
    <source>
        <dbReference type="EMBL" id="KAB1213001.1"/>
    </source>
</evidence>